<dbReference type="Pfam" id="PF13472">
    <property type="entry name" value="Lipase_GDSL_2"/>
    <property type="match status" value="1"/>
</dbReference>
<sequence>MSLSEALVAAGSLVVFQGDSITHGGRGPSEDPNHILGHSYPFLIAAEAAARYPERGWQFVNRGVSGDTIADLSARWQPDALHHRPDVLSILVGVNDVGEVMDGKSDDSSGVAFRSAYGALLERTREALPSVRLVLGEPFYLPTSPRPEVRETWAALVTTYAGIVRELAASYSATFVPFQQALDAAAKRAPAEHWIWDGIHPTYAGQRILADAWIAAVSS</sequence>
<dbReference type="Gene3D" id="3.40.50.1110">
    <property type="entry name" value="SGNH hydrolase"/>
    <property type="match status" value="1"/>
</dbReference>
<dbReference type="SUPFAM" id="SSF52266">
    <property type="entry name" value="SGNH hydrolase"/>
    <property type="match status" value="1"/>
</dbReference>
<feature type="domain" description="SGNH hydrolase-type esterase" evidence="1">
    <location>
        <begin position="18"/>
        <end position="208"/>
    </location>
</feature>
<dbReference type="EMBL" id="SOCE01000001">
    <property type="protein sequence ID" value="TDU87790.1"/>
    <property type="molecule type" value="Genomic_DNA"/>
</dbReference>
<dbReference type="OrthoDB" id="9794725at2"/>
<dbReference type="Proteomes" id="UP000295151">
    <property type="component" value="Unassembled WGS sequence"/>
</dbReference>
<name>A0A4R7T794_9ACTN</name>
<evidence type="ECO:0000313" key="3">
    <source>
        <dbReference type="Proteomes" id="UP000295151"/>
    </source>
</evidence>
<comment type="caution">
    <text evidence="2">The sequence shown here is derived from an EMBL/GenBank/DDBJ whole genome shotgun (WGS) entry which is preliminary data.</text>
</comment>
<organism evidence="2 3">
    <name type="scientific">Kribbella voronezhensis</name>
    <dbReference type="NCBI Taxonomy" id="2512212"/>
    <lineage>
        <taxon>Bacteria</taxon>
        <taxon>Bacillati</taxon>
        <taxon>Actinomycetota</taxon>
        <taxon>Actinomycetes</taxon>
        <taxon>Propionibacteriales</taxon>
        <taxon>Kribbellaceae</taxon>
        <taxon>Kribbella</taxon>
    </lineage>
</organism>
<reference evidence="2 3" key="1">
    <citation type="submission" date="2019-03" db="EMBL/GenBank/DDBJ databases">
        <title>Genomic Encyclopedia of Type Strains, Phase III (KMG-III): the genomes of soil and plant-associated and newly described type strains.</title>
        <authorList>
            <person name="Whitman W."/>
        </authorList>
    </citation>
    <scope>NUCLEOTIDE SEQUENCE [LARGE SCALE GENOMIC DNA]</scope>
    <source>
        <strain evidence="2 3">VKM Ac-2575</strain>
    </source>
</reference>
<gene>
    <name evidence="2" type="ORF">EV138_1318</name>
</gene>
<keyword evidence="3" id="KW-1185">Reference proteome</keyword>
<proteinExistence type="predicted"/>
<protein>
    <submittedName>
        <fullName evidence="2">Lysophospholipase L1-like esterase</fullName>
    </submittedName>
</protein>
<accession>A0A4R7T794</accession>
<dbReference type="AlphaFoldDB" id="A0A4R7T794"/>
<dbReference type="CDD" id="cd01834">
    <property type="entry name" value="SGNH_hydrolase_like_2"/>
    <property type="match status" value="1"/>
</dbReference>
<evidence type="ECO:0000259" key="1">
    <source>
        <dbReference type="Pfam" id="PF13472"/>
    </source>
</evidence>
<dbReference type="InterPro" id="IPR013830">
    <property type="entry name" value="SGNH_hydro"/>
</dbReference>
<dbReference type="PANTHER" id="PTHR30383">
    <property type="entry name" value="THIOESTERASE 1/PROTEASE 1/LYSOPHOSPHOLIPASE L1"/>
    <property type="match status" value="1"/>
</dbReference>
<dbReference type="PANTHER" id="PTHR30383:SF5">
    <property type="entry name" value="SGNH HYDROLASE-TYPE ESTERASE DOMAIN-CONTAINING PROTEIN"/>
    <property type="match status" value="1"/>
</dbReference>
<dbReference type="InterPro" id="IPR036514">
    <property type="entry name" value="SGNH_hydro_sf"/>
</dbReference>
<dbReference type="InterPro" id="IPR051532">
    <property type="entry name" value="Ester_Hydrolysis_Enzymes"/>
</dbReference>
<dbReference type="GO" id="GO:0004622">
    <property type="term" value="F:phosphatidylcholine lysophospholipase activity"/>
    <property type="evidence" value="ECO:0007669"/>
    <property type="project" value="TreeGrafter"/>
</dbReference>
<evidence type="ECO:0000313" key="2">
    <source>
        <dbReference type="EMBL" id="TDU87790.1"/>
    </source>
</evidence>